<name>A0AAV4CHX3_9GAST</name>
<feature type="coiled-coil region" evidence="2">
    <location>
        <begin position="71"/>
        <end position="126"/>
    </location>
</feature>
<protein>
    <submittedName>
        <fullName evidence="4">Liprin-beta-2</fullName>
    </submittedName>
</protein>
<dbReference type="GO" id="GO:0007528">
    <property type="term" value="P:neuromuscular junction development"/>
    <property type="evidence" value="ECO:0007669"/>
    <property type="project" value="TreeGrafter"/>
</dbReference>
<evidence type="ECO:0000256" key="1">
    <source>
        <dbReference type="ARBA" id="ARBA00022737"/>
    </source>
</evidence>
<dbReference type="InterPro" id="IPR029515">
    <property type="entry name" value="Liprin"/>
</dbReference>
<sequence length="134" mass="15177">MSGLGEGRSTNSVSNASGGGGENFWYGLMTLQVRYDIRVDLDTEETFFTPVLDWDAEEEVNGHSFQSEERIRRLEDDKQSLALQVSVLSEQVDAQEEKIRDMEAIADDHKQRLRDANKVLQKVRALSSCLINLQ</sequence>
<dbReference type="AlphaFoldDB" id="A0AAV4CHX3"/>
<proteinExistence type="predicted"/>
<reference evidence="4 5" key="1">
    <citation type="journal article" date="2021" name="Elife">
        <title>Chloroplast acquisition without the gene transfer in kleptoplastic sea slugs, Plakobranchus ocellatus.</title>
        <authorList>
            <person name="Maeda T."/>
            <person name="Takahashi S."/>
            <person name="Yoshida T."/>
            <person name="Shimamura S."/>
            <person name="Takaki Y."/>
            <person name="Nagai Y."/>
            <person name="Toyoda A."/>
            <person name="Suzuki Y."/>
            <person name="Arimoto A."/>
            <person name="Ishii H."/>
            <person name="Satoh N."/>
            <person name="Nishiyama T."/>
            <person name="Hasebe M."/>
            <person name="Maruyama T."/>
            <person name="Minagawa J."/>
            <person name="Obokata J."/>
            <person name="Shigenobu S."/>
        </authorList>
    </citation>
    <scope>NUCLEOTIDE SEQUENCE [LARGE SCALE GENOMIC DNA]</scope>
</reference>
<dbReference type="Proteomes" id="UP000735302">
    <property type="component" value="Unassembled WGS sequence"/>
</dbReference>
<dbReference type="GO" id="GO:0048786">
    <property type="term" value="C:presynaptic active zone"/>
    <property type="evidence" value="ECO:0007669"/>
    <property type="project" value="TreeGrafter"/>
</dbReference>
<keyword evidence="1" id="KW-0677">Repeat</keyword>
<keyword evidence="2" id="KW-0175">Coiled coil</keyword>
<accession>A0AAV4CHX3</accession>
<gene>
    <name evidence="4" type="ORF">PoB_005690900</name>
</gene>
<dbReference type="Pfam" id="PF26022">
    <property type="entry name" value="CC_Liprin_beta"/>
    <property type="match status" value="1"/>
</dbReference>
<dbReference type="EMBL" id="BLXT01006233">
    <property type="protein sequence ID" value="GFO30404.1"/>
    <property type="molecule type" value="Genomic_DNA"/>
</dbReference>
<organism evidence="4 5">
    <name type="scientific">Plakobranchus ocellatus</name>
    <dbReference type="NCBI Taxonomy" id="259542"/>
    <lineage>
        <taxon>Eukaryota</taxon>
        <taxon>Metazoa</taxon>
        <taxon>Spiralia</taxon>
        <taxon>Lophotrochozoa</taxon>
        <taxon>Mollusca</taxon>
        <taxon>Gastropoda</taxon>
        <taxon>Heterobranchia</taxon>
        <taxon>Euthyneura</taxon>
        <taxon>Panpulmonata</taxon>
        <taxon>Sacoglossa</taxon>
        <taxon>Placobranchoidea</taxon>
        <taxon>Plakobranchidae</taxon>
        <taxon>Plakobranchus</taxon>
    </lineage>
</organism>
<keyword evidence="5" id="KW-1185">Reference proteome</keyword>
<dbReference type="PANTHER" id="PTHR12587:SF14">
    <property type="entry name" value="AT31531P"/>
    <property type="match status" value="1"/>
</dbReference>
<feature type="domain" description="Liprin-beta-1/2 coiled-coil" evidence="3">
    <location>
        <begin position="68"/>
        <end position="123"/>
    </location>
</feature>
<comment type="caution">
    <text evidence="4">The sequence shown here is derived from an EMBL/GenBank/DDBJ whole genome shotgun (WGS) entry which is preliminary data.</text>
</comment>
<dbReference type="PANTHER" id="PTHR12587">
    <property type="entry name" value="LAR INTERACTING PROTEIN LIP -RELATED PROTEIN"/>
    <property type="match status" value="1"/>
</dbReference>
<dbReference type="InterPro" id="IPR058914">
    <property type="entry name" value="LIPB1/2_CC"/>
</dbReference>
<evidence type="ECO:0000313" key="4">
    <source>
        <dbReference type="EMBL" id="GFO30404.1"/>
    </source>
</evidence>
<evidence type="ECO:0000313" key="5">
    <source>
        <dbReference type="Proteomes" id="UP000735302"/>
    </source>
</evidence>
<evidence type="ECO:0000259" key="3">
    <source>
        <dbReference type="Pfam" id="PF26022"/>
    </source>
</evidence>
<evidence type="ECO:0000256" key="2">
    <source>
        <dbReference type="SAM" id="Coils"/>
    </source>
</evidence>